<proteinExistence type="predicted"/>
<protein>
    <submittedName>
        <fullName evidence="1">Uncharacterized protein</fullName>
    </submittedName>
</protein>
<dbReference type="EMBL" id="CP001683">
    <property type="protein sequence ID" value="ACU95822.1"/>
    <property type="molecule type" value="Genomic_DNA"/>
</dbReference>
<dbReference type="RefSeq" id="WP_012796251.1">
    <property type="nucleotide sequence ID" value="NC_013159.1"/>
</dbReference>
<dbReference type="KEGG" id="svi:Svir_07560"/>
<keyword evidence="2" id="KW-1185">Reference proteome</keyword>
<dbReference type="AlphaFoldDB" id="C7MWG3"/>
<dbReference type="STRING" id="471857.Svir_07560"/>
<dbReference type="HOGENOM" id="CLU_191539_0_0_11"/>
<sequence>MTIAHVDARALATAHSTTLPPWTTESNIKERTAMLIHEELARARIRDMLRSACQQRRARHARSAHRWARVAAWAQRRADRFES</sequence>
<name>C7MWG3_SACVD</name>
<dbReference type="Proteomes" id="UP000000841">
    <property type="component" value="Chromosome"/>
</dbReference>
<evidence type="ECO:0000313" key="2">
    <source>
        <dbReference type="Proteomes" id="UP000000841"/>
    </source>
</evidence>
<gene>
    <name evidence="1" type="ordered locus">Svir_07560</name>
</gene>
<accession>C7MWG3</accession>
<evidence type="ECO:0000313" key="1">
    <source>
        <dbReference type="EMBL" id="ACU95822.1"/>
    </source>
</evidence>
<reference evidence="1 2" key="1">
    <citation type="journal article" date="2009" name="Stand. Genomic Sci.">
        <title>Complete genome sequence of Saccharomonospora viridis type strain (P101).</title>
        <authorList>
            <person name="Pati A."/>
            <person name="Sikorski J."/>
            <person name="Nolan M."/>
            <person name="Lapidus A."/>
            <person name="Copeland A."/>
            <person name="Glavina Del Rio T."/>
            <person name="Lucas S."/>
            <person name="Chen F."/>
            <person name="Tice H."/>
            <person name="Pitluck S."/>
            <person name="Cheng J.F."/>
            <person name="Chertkov O."/>
            <person name="Brettin T."/>
            <person name="Han C."/>
            <person name="Detter J.C."/>
            <person name="Kuske C."/>
            <person name="Bruce D."/>
            <person name="Goodwin L."/>
            <person name="Chain P."/>
            <person name="D'haeseleer P."/>
            <person name="Chen A."/>
            <person name="Palaniappan K."/>
            <person name="Ivanova N."/>
            <person name="Mavromatis K."/>
            <person name="Mikhailova N."/>
            <person name="Rohde M."/>
            <person name="Tindall B.J."/>
            <person name="Goker M."/>
            <person name="Bristow J."/>
            <person name="Eisen J.A."/>
            <person name="Markowitz V."/>
            <person name="Hugenholtz P."/>
            <person name="Kyrpides N.C."/>
            <person name="Klenk H.P."/>
        </authorList>
    </citation>
    <scope>NUCLEOTIDE SEQUENCE [LARGE SCALE GENOMIC DNA]</scope>
    <source>
        <strain evidence="2">ATCC 15386 / DSM 43017 / JCM 3036 / NBRC 12207 / P101</strain>
    </source>
</reference>
<organism evidence="1 2">
    <name type="scientific">Saccharomonospora viridis (strain ATCC 15386 / DSM 43017 / JCM 3036 / CCUG 5913 / NBRC 12207 / NCIMB 9602 / P101)</name>
    <name type="common">Thermoactinomyces viridis</name>
    <dbReference type="NCBI Taxonomy" id="471857"/>
    <lineage>
        <taxon>Bacteria</taxon>
        <taxon>Bacillati</taxon>
        <taxon>Actinomycetota</taxon>
        <taxon>Actinomycetes</taxon>
        <taxon>Pseudonocardiales</taxon>
        <taxon>Pseudonocardiaceae</taxon>
        <taxon>Saccharomonospora</taxon>
    </lineage>
</organism>